<dbReference type="EMBL" id="CAJEWN010000688">
    <property type="protein sequence ID" value="CAD2188369.1"/>
    <property type="molecule type" value="Genomic_DNA"/>
</dbReference>
<evidence type="ECO:0000313" key="2">
    <source>
        <dbReference type="Proteomes" id="UP000580250"/>
    </source>
</evidence>
<proteinExistence type="predicted"/>
<reference evidence="1 2" key="1">
    <citation type="submission" date="2020-08" db="EMBL/GenBank/DDBJ databases">
        <authorList>
            <person name="Koutsovoulos G."/>
            <person name="Danchin GJ E."/>
        </authorList>
    </citation>
    <scope>NUCLEOTIDE SEQUENCE [LARGE SCALE GENOMIC DNA]</scope>
</reference>
<gene>
    <name evidence="1" type="ORF">MENT_LOCUS41013</name>
</gene>
<accession>A0A6V7WN06</accession>
<organism evidence="1 2">
    <name type="scientific">Meloidogyne enterolobii</name>
    <name type="common">Root-knot nematode worm</name>
    <name type="synonym">Meloidogyne mayaguensis</name>
    <dbReference type="NCBI Taxonomy" id="390850"/>
    <lineage>
        <taxon>Eukaryota</taxon>
        <taxon>Metazoa</taxon>
        <taxon>Ecdysozoa</taxon>
        <taxon>Nematoda</taxon>
        <taxon>Chromadorea</taxon>
        <taxon>Rhabditida</taxon>
        <taxon>Tylenchina</taxon>
        <taxon>Tylenchomorpha</taxon>
        <taxon>Tylenchoidea</taxon>
        <taxon>Meloidogynidae</taxon>
        <taxon>Meloidogyninae</taxon>
        <taxon>Meloidogyne</taxon>
    </lineage>
</organism>
<sequence>MKSPKQLVNADNIKNKTGDETLVEELKEEYFNEFNEILGTSSIDGLSTSCGSCCSSKYLIEILKQRIEKLEDENDISSNQKDEKINYFEEEIKKVFLLHNS</sequence>
<comment type="caution">
    <text evidence="1">The sequence shown here is derived from an EMBL/GenBank/DDBJ whole genome shotgun (WGS) entry which is preliminary data.</text>
</comment>
<dbReference type="AlphaFoldDB" id="A0A6V7WN06"/>
<protein>
    <submittedName>
        <fullName evidence="1">Uncharacterized protein</fullName>
    </submittedName>
</protein>
<evidence type="ECO:0000313" key="1">
    <source>
        <dbReference type="EMBL" id="CAD2188369.1"/>
    </source>
</evidence>
<name>A0A6V7WN06_MELEN</name>
<dbReference type="Proteomes" id="UP000580250">
    <property type="component" value="Unassembled WGS sequence"/>
</dbReference>